<proteinExistence type="predicted"/>
<dbReference type="EMBL" id="LR746496">
    <property type="protein sequence ID" value="CAA7602813.1"/>
    <property type="molecule type" value="Genomic_DNA"/>
</dbReference>
<evidence type="ECO:0000313" key="5">
    <source>
        <dbReference type="Proteomes" id="UP001071230"/>
    </source>
</evidence>
<gene>
    <name evidence="4" type="ORF">DEACI_0430</name>
    <name evidence="3" type="ORF">DEACI_3492</name>
</gene>
<dbReference type="InterPro" id="IPR005537">
    <property type="entry name" value="RAMP_III_fam"/>
</dbReference>
<keyword evidence="5" id="KW-1185">Reference proteome</keyword>
<dbReference type="Proteomes" id="UP000836597">
    <property type="component" value="Chromosome"/>
</dbReference>
<evidence type="ECO:0000259" key="2">
    <source>
        <dbReference type="Pfam" id="PF03787"/>
    </source>
</evidence>
<reference evidence="3" key="2">
    <citation type="submission" date="2020-01" db="EMBL/GenBank/DDBJ databases">
        <authorList>
            <person name="Hornung B."/>
        </authorList>
    </citation>
    <scope>NUCLEOTIDE SEQUENCE</scope>
    <source>
        <strain evidence="3">PacBioINE</strain>
    </source>
</reference>
<dbReference type="NCBIfam" id="TIGR02580">
    <property type="entry name" value="cas_RAMP_Cmr4"/>
    <property type="match status" value="1"/>
</dbReference>
<keyword evidence="1" id="KW-0051">Antiviral defense</keyword>
<dbReference type="Pfam" id="PF03787">
    <property type="entry name" value="RAMPs"/>
    <property type="match status" value="1"/>
</dbReference>
<dbReference type="Proteomes" id="UP001071230">
    <property type="component" value="Unassembled WGS sequence"/>
</dbReference>
<dbReference type="InterPro" id="IPR013410">
    <property type="entry name" value="CRISPR-assoc_RAMP_Cmr4"/>
</dbReference>
<dbReference type="KEGG" id="aacx:DEACI_3492"/>
<protein>
    <submittedName>
        <fullName evidence="4">CRISPR system Cmr subunit Cmr4</fullName>
    </submittedName>
    <submittedName>
        <fullName evidence="3">CRISPR type III-B/RAMP module RAMP protein Cmr4</fullName>
    </submittedName>
</protein>
<dbReference type="GO" id="GO:0051607">
    <property type="term" value="P:defense response to virus"/>
    <property type="evidence" value="ECO:0007669"/>
    <property type="project" value="UniProtKB-KW"/>
</dbReference>
<dbReference type="PANTHER" id="PTHR36700">
    <property type="entry name" value="CRISPR SYSTEM CMR SUBUNIT CMR4"/>
    <property type="match status" value="1"/>
</dbReference>
<sequence length="319" mass="34923">MYKLARPVFLFCESSVHAGSGSDLGIVDLPIQRERHTGFPKIEASGLKGSLRDAVRRRERLYFQGRELSGEAREESMALVFGPETGGEYAAALGLTDARVLLFPVRSVKGVYAWVTCPQVLERFKNDLLLADVAQAWDVPATNSTPDGCSLYVGAKSGKIVLEEYTFEARPDAACSRLAGWLAEVSLPQGPSFDYLRSKMTRDLLVLSDDDFSDFVQMSTEVITRTKIDQKTGTVEKGALFTEEYLPAETVLYSLVLTAPVFNVKKGVFTDGEKAVLRFFQENLPPLVQIGGDATIGKGLVGLGDNLLEVKDHGEQSSK</sequence>
<evidence type="ECO:0000256" key="1">
    <source>
        <dbReference type="ARBA" id="ARBA00023118"/>
    </source>
</evidence>
<dbReference type="PANTHER" id="PTHR36700:SF1">
    <property type="entry name" value="CRISPR SYSTEM CMR SUBUNIT CMR4"/>
    <property type="match status" value="1"/>
</dbReference>
<dbReference type="EMBL" id="CDGJ01000009">
    <property type="protein sequence ID" value="CEJ06010.1"/>
    <property type="molecule type" value="Genomic_DNA"/>
</dbReference>
<dbReference type="AlphaFoldDB" id="A0A8S0VYA5"/>
<name>A0A8S0VYA5_9FIRM</name>
<accession>A0A8S0VYA5</accession>
<evidence type="ECO:0000313" key="3">
    <source>
        <dbReference type="EMBL" id="CAA7602813.1"/>
    </source>
</evidence>
<reference evidence="4" key="1">
    <citation type="submission" date="2014-11" db="EMBL/GenBank/DDBJ databases">
        <authorList>
            <person name="Hornung B.V."/>
        </authorList>
    </citation>
    <scope>NUCLEOTIDE SEQUENCE</scope>
    <source>
        <strain evidence="4">INE</strain>
    </source>
</reference>
<dbReference type="RefSeq" id="WP_240986128.1">
    <property type="nucleotide sequence ID" value="NZ_CDGJ01000009.1"/>
</dbReference>
<evidence type="ECO:0000313" key="4">
    <source>
        <dbReference type="EMBL" id="CEJ06010.1"/>
    </source>
</evidence>
<feature type="domain" description="CRISPR type III-associated protein" evidence="2">
    <location>
        <begin position="13"/>
        <end position="301"/>
    </location>
</feature>
<organism evidence="3">
    <name type="scientific">Acididesulfobacillus acetoxydans</name>
    <dbReference type="NCBI Taxonomy" id="1561005"/>
    <lineage>
        <taxon>Bacteria</taxon>
        <taxon>Bacillati</taxon>
        <taxon>Bacillota</taxon>
        <taxon>Clostridia</taxon>
        <taxon>Eubacteriales</taxon>
        <taxon>Peptococcaceae</taxon>
        <taxon>Acididesulfobacillus</taxon>
    </lineage>
</organism>